<comment type="caution">
    <text evidence="5">The sequence shown here is derived from an EMBL/GenBank/DDBJ whole genome shotgun (WGS) entry which is preliminary data.</text>
</comment>
<feature type="transmembrane region" description="Helical" evidence="3">
    <location>
        <begin position="208"/>
        <end position="229"/>
    </location>
</feature>
<dbReference type="InterPro" id="IPR001623">
    <property type="entry name" value="DnaJ_domain"/>
</dbReference>
<feature type="region of interest" description="Disordered" evidence="2">
    <location>
        <begin position="1"/>
        <end position="69"/>
    </location>
</feature>
<feature type="domain" description="J" evidence="4">
    <location>
        <begin position="74"/>
        <end position="145"/>
    </location>
</feature>
<dbReference type="AlphaFoldDB" id="A0A9P4JPZ4"/>
<dbReference type="Gene3D" id="1.10.287.110">
    <property type="entry name" value="DnaJ domain"/>
    <property type="match status" value="1"/>
</dbReference>
<dbReference type="InterPro" id="IPR051938">
    <property type="entry name" value="Apopto_cytoskel_mod"/>
</dbReference>
<keyword evidence="3" id="KW-0472">Membrane</keyword>
<dbReference type="PANTHER" id="PTHR44145:SF3">
    <property type="entry name" value="DNAJ HOMOLOG SUBFAMILY A MEMBER 3, MITOCHONDRIAL"/>
    <property type="match status" value="1"/>
</dbReference>
<feature type="compositionally biased region" description="Low complexity" evidence="2">
    <location>
        <begin position="1"/>
        <end position="17"/>
    </location>
</feature>
<organism evidence="5 6">
    <name type="scientific">Delitschia confertaspora ATCC 74209</name>
    <dbReference type="NCBI Taxonomy" id="1513339"/>
    <lineage>
        <taxon>Eukaryota</taxon>
        <taxon>Fungi</taxon>
        <taxon>Dikarya</taxon>
        <taxon>Ascomycota</taxon>
        <taxon>Pezizomycotina</taxon>
        <taxon>Dothideomycetes</taxon>
        <taxon>Pleosporomycetidae</taxon>
        <taxon>Pleosporales</taxon>
        <taxon>Delitschiaceae</taxon>
        <taxon>Delitschia</taxon>
    </lineage>
</organism>
<proteinExistence type="predicted"/>
<dbReference type="OrthoDB" id="445556at2759"/>
<dbReference type="InterPro" id="IPR036869">
    <property type="entry name" value="J_dom_sf"/>
</dbReference>
<keyword evidence="3" id="KW-1133">Transmembrane helix</keyword>
<keyword evidence="3" id="KW-0812">Transmembrane</keyword>
<evidence type="ECO:0000256" key="3">
    <source>
        <dbReference type="SAM" id="Phobius"/>
    </source>
</evidence>
<reference evidence="5" key="1">
    <citation type="journal article" date="2020" name="Stud. Mycol.">
        <title>101 Dothideomycetes genomes: a test case for predicting lifestyles and emergence of pathogens.</title>
        <authorList>
            <person name="Haridas S."/>
            <person name="Albert R."/>
            <person name="Binder M."/>
            <person name="Bloem J."/>
            <person name="Labutti K."/>
            <person name="Salamov A."/>
            <person name="Andreopoulos B."/>
            <person name="Baker S."/>
            <person name="Barry K."/>
            <person name="Bills G."/>
            <person name="Bluhm B."/>
            <person name="Cannon C."/>
            <person name="Castanera R."/>
            <person name="Culley D."/>
            <person name="Daum C."/>
            <person name="Ezra D."/>
            <person name="Gonzalez J."/>
            <person name="Henrissat B."/>
            <person name="Kuo A."/>
            <person name="Liang C."/>
            <person name="Lipzen A."/>
            <person name="Lutzoni F."/>
            <person name="Magnuson J."/>
            <person name="Mondo S."/>
            <person name="Nolan M."/>
            <person name="Ohm R."/>
            <person name="Pangilinan J."/>
            <person name="Park H.-J."/>
            <person name="Ramirez L."/>
            <person name="Alfaro M."/>
            <person name="Sun H."/>
            <person name="Tritt A."/>
            <person name="Yoshinaga Y."/>
            <person name="Zwiers L.-H."/>
            <person name="Turgeon B."/>
            <person name="Goodwin S."/>
            <person name="Spatafora J."/>
            <person name="Crous P."/>
            <person name="Grigoriev I."/>
        </authorList>
    </citation>
    <scope>NUCLEOTIDE SEQUENCE</scope>
    <source>
        <strain evidence="5">ATCC 74209</strain>
    </source>
</reference>
<dbReference type="PANTHER" id="PTHR44145">
    <property type="entry name" value="DNAJ HOMOLOG SUBFAMILY A MEMBER 3, MITOCHONDRIAL"/>
    <property type="match status" value="1"/>
</dbReference>
<feature type="compositionally biased region" description="Polar residues" evidence="2">
    <location>
        <begin position="20"/>
        <end position="30"/>
    </location>
</feature>
<gene>
    <name evidence="5" type="ORF">GQ43DRAFT_441022</name>
</gene>
<name>A0A9P4JPZ4_9PLEO</name>
<keyword evidence="6" id="KW-1185">Reference proteome</keyword>
<keyword evidence="1" id="KW-0143">Chaperone</keyword>
<protein>
    <recommendedName>
        <fullName evidence="4">J domain-containing protein</fullName>
    </recommendedName>
</protein>
<evidence type="ECO:0000256" key="1">
    <source>
        <dbReference type="ARBA" id="ARBA00023186"/>
    </source>
</evidence>
<evidence type="ECO:0000313" key="6">
    <source>
        <dbReference type="Proteomes" id="UP000799536"/>
    </source>
</evidence>
<evidence type="ECO:0000259" key="4">
    <source>
        <dbReference type="PROSITE" id="PS50076"/>
    </source>
</evidence>
<evidence type="ECO:0000256" key="2">
    <source>
        <dbReference type="SAM" id="MobiDB-lite"/>
    </source>
</evidence>
<sequence>MPKPPSLLLSSYTTLPTFYPNPTQTASPRTSYPHRRPHLSLQRRSYAELVSNPPQSEEPDLSWPEPVPPHKNPTPYQILSCGKTEPYTKRRFYSLVKLYHPDQCHPQSPAYHIPHHVRIERYRLLIAAHTILSDPAKRSAYDLWGHGWAGHSRPRGQSDAQAYEAYQQDQWPDGHNPMYNATWEDWERWHYRQNQNSQNNSNQDARTVYMSNFGFMSLIFMIVSVGGIVQGTRANSFSNTVLEHADRKHREASIELGRSKRATMTAGDRNQRIEMFLRHREAVNNGEEALQRVLPEPEKCGIDEISQEEVIER</sequence>
<dbReference type="EMBL" id="ML993996">
    <property type="protein sequence ID" value="KAF2200982.1"/>
    <property type="molecule type" value="Genomic_DNA"/>
</dbReference>
<dbReference type="Pfam" id="PF00226">
    <property type="entry name" value="DnaJ"/>
    <property type="match status" value="1"/>
</dbReference>
<dbReference type="PROSITE" id="PS50076">
    <property type="entry name" value="DNAJ_2"/>
    <property type="match status" value="1"/>
</dbReference>
<dbReference type="Proteomes" id="UP000799536">
    <property type="component" value="Unassembled WGS sequence"/>
</dbReference>
<evidence type="ECO:0000313" key="5">
    <source>
        <dbReference type="EMBL" id="KAF2200982.1"/>
    </source>
</evidence>
<dbReference type="SUPFAM" id="SSF46565">
    <property type="entry name" value="Chaperone J-domain"/>
    <property type="match status" value="1"/>
</dbReference>
<accession>A0A9P4JPZ4</accession>